<keyword evidence="1" id="KW-0547">Nucleotide-binding</keyword>
<proteinExistence type="predicted"/>
<keyword evidence="1" id="KW-0378">Hydrolase</keyword>
<evidence type="ECO:0000313" key="1">
    <source>
        <dbReference type="EMBL" id="ETJ34379.1"/>
    </source>
</evidence>
<keyword evidence="1" id="KW-0067">ATP-binding</keyword>
<feature type="non-terminal residue" evidence="1">
    <location>
        <position position="1"/>
    </location>
</feature>
<gene>
    <name evidence="1" type="ORF">Q604_UNBC11195G0001</name>
</gene>
<dbReference type="EMBL" id="AZMM01011195">
    <property type="protein sequence ID" value="ETJ34379.1"/>
    <property type="molecule type" value="Genomic_DNA"/>
</dbReference>
<accession>W1XZT1</accession>
<keyword evidence="1" id="KW-0347">Helicase</keyword>
<dbReference type="AlphaFoldDB" id="W1XZT1"/>
<dbReference type="InterPro" id="IPR011604">
    <property type="entry name" value="PDDEXK-like_dom_sf"/>
</dbReference>
<dbReference type="GO" id="GO:0004386">
    <property type="term" value="F:helicase activity"/>
    <property type="evidence" value="ECO:0007669"/>
    <property type="project" value="UniProtKB-KW"/>
</dbReference>
<sequence length="83" mass="9078">VAGQSKPKETMIQFELPDFSKTEKVTGAEIGSATHELMQRINLAKKPTLETLTEALEQVQATSAVKDKVNLDKILSFFDTALG</sequence>
<dbReference type="SUPFAM" id="SSF52980">
    <property type="entry name" value="Restriction endonuclease-like"/>
    <property type="match status" value="1"/>
</dbReference>
<protein>
    <submittedName>
        <fullName evidence="1">ATP-dependent helicase/nuclease subunit A</fullName>
    </submittedName>
</protein>
<feature type="non-terminal residue" evidence="1">
    <location>
        <position position="83"/>
    </location>
</feature>
<dbReference type="Gene3D" id="3.90.320.10">
    <property type="match status" value="1"/>
</dbReference>
<organism evidence="1">
    <name type="scientific">human gut metagenome</name>
    <dbReference type="NCBI Taxonomy" id="408170"/>
    <lineage>
        <taxon>unclassified sequences</taxon>
        <taxon>metagenomes</taxon>
        <taxon>organismal metagenomes</taxon>
    </lineage>
</organism>
<comment type="caution">
    <text evidence="1">The sequence shown here is derived from an EMBL/GenBank/DDBJ whole genome shotgun (WGS) entry which is preliminary data.</text>
</comment>
<reference evidence="1" key="1">
    <citation type="submission" date="2013-12" db="EMBL/GenBank/DDBJ databases">
        <title>A Varibaculum cambriense genome reconstructed from a premature infant gut community with otherwise low bacterial novelty that shifts toward anaerobic metabolism during the third week of life.</title>
        <authorList>
            <person name="Brown C.T."/>
            <person name="Sharon I."/>
            <person name="Thomas B.C."/>
            <person name="Castelle C.J."/>
            <person name="Morowitz M.J."/>
            <person name="Banfield J.F."/>
        </authorList>
    </citation>
    <scope>NUCLEOTIDE SEQUENCE</scope>
</reference>
<name>W1XZT1_9ZZZZ</name>
<dbReference type="InterPro" id="IPR011335">
    <property type="entry name" value="Restrct_endonuc-II-like"/>
</dbReference>